<organism evidence="2 3">
    <name type="scientific">Lasiodiplodia theobromae</name>
    <dbReference type="NCBI Taxonomy" id="45133"/>
    <lineage>
        <taxon>Eukaryota</taxon>
        <taxon>Fungi</taxon>
        <taxon>Dikarya</taxon>
        <taxon>Ascomycota</taxon>
        <taxon>Pezizomycotina</taxon>
        <taxon>Dothideomycetes</taxon>
        <taxon>Dothideomycetes incertae sedis</taxon>
        <taxon>Botryosphaeriales</taxon>
        <taxon>Botryosphaeriaceae</taxon>
        <taxon>Lasiodiplodia</taxon>
    </lineage>
</organism>
<proteinExistence type="predicted"/>
<dbReference type="Gene3D" id="3.40.50.10420">
    <property type="entry name" value="NagB/RpiA/CoA transferase-like"/>
    <property type="match status" value="1"/>
</dbReference>
<dbReference type="InterPro" id="IPR002698">
    <property type="entry name" value="FTHF_cligase"/>
</dbReference>
<evidence type="ECO:0000313" key="2">
    <source>
        <dbReference type="EMBL" id="KAB2571582.1"/>
    </source>
</evidence>
<reference evidence="2 3" key="1">
    <citation type="journal article" date="2019" name="Sci. Rep.">
        <title>A multi-omics analysis of the grapevine pathogen Lasiodiplodia theobromae reveals that temperature affects the expression of virulence- and pathogenicity-related genes.</title>
        <authorList>
            <person name="Felix C."/>
            <person name="Meneses R."/>
            <person name="Goncalves M.F.M."/>
            <person name="Tilleman L."/>
            <person name="Duarte A.S."/>
            <person name="Jorrin-Novo J.V."/>
            <person name="Van de Peer Y."/>
            <person name="Deforce D."/>
            <person name="Van Nieuwerburgh F."/>
            <person name="Esteves A.C."/>
            <person name="Alves A."/>
        </authorList>
    </citation>
    <scope>NUCLEOTIDE SEQUENCE [LARGE SCALE GENOMIC DNA]</scope>
    <source>
        <strain evidence="2 3">LA-SOL3</strain>
    </source>
</reference>
<dbReference type="SUPFAM" id="SSF100950">
    <property type="entry name" value="NagB/RpiA/CoA transferase-like"/>
    <property type="match status" value="1"/>
</dbReference>
<dbReference type="OrthoDB" id="433414at2759"/>
<protein>
    <recommendedName>
        <fullName evidence="4">5-formyltetrahydrofolate cyclo-ligase</fullName>
    </recommendedName>
</protein>
<dbReference type="InterPro" id="IPR024185">
    <property type="entry name" value="FTHF_cligase-like_sf"/>
</dbReference>
<evidence type="ECO:0008006" key="4">
    <source>
        <dbReference type="Google" id="ProtNLM"/>
    </source>
</evidence>
<name>A0A5N5D2F7_9PEZI</name>
<keyword evidence="3" id="KW-1185">Reference proteome</keyword>
<accession>A0A5N5D2F7</accession>
<gene>
    <name evidence="2" type="ORF">DBV05_g9768</name>
</gene>
<feature type="region of interest" description="Disordered" evidence="1">
    <location>
        <begin position="1"/>
        <end position="28"/>
    </location>
</feature>
<feature type="compositionally biased region" description="Low complexity" evidence="1">
    <location>
        <begin position="1"/>
        <end position="27"/>
    </location>
</feature>
<comment type="caution">
    <text evidence="2">The sequence shown here is derived from an EMBL/GenBank/DDBJ whole genome shotgun (WGS) entry which is preliminary data.</text>
</comment>
<dbReference type="EMBL" id="VCHE01000098">
    <property type="protein sequence ID" value="KAB2571582.1"/>
    <property type="molecule type" value="Genomic_DNA"/>
</dbReference>
<dbReference type="GO" id="GO:0005737">
    <property type="term" value="C:cytoplasm"/>
    <property type="evidence" value="ECO:0007669"/>
    <property type="project" value="TreeGrafter"/>
</dbReference>
<sequence>MPSTQENPATTTTTTASEADQQQQQPSFSIDAHKAAIRARIWTKLRDVALPDSRFDYDFSSFIADFSGSSAATDLLLAEPWWRAARLVFITPDNCLEELRARALAQGKTVLATTYAIRRGFVVVGPEDVERDGRGPWYAATLDGMEKVGRRVGLEEIMGQRWKVDVMVTGTGAVGDSGVRFGKGHGFFDLEWAMLYSVGAVDMGATTVVGVVHDCQVVGRDEVELRPDVFDTVCDVVVTPTRVMRVEAAVKPAVGILWERLAAGMEESIPPLRELREMQRREGKESTVELRRG</sequence>
<evidence type="ECO:0000256" key="1">
    <source>
        <dbReference type="SAM" id="MobiDB-lite"/>
    </source>
</evidence>
<dbReference type="Proteomes" id="UP000325902">
    <property type="component" value="Unassembled WGS sequence"/>
</dbReference>
<evidence type="ECO:0000313" key="3">
    <source>
        <dbReference type="Proteomes" id="UP000325902"/>
    </source>
</evidence>
<dbReference type="PANTHER" id="PTHR13017:SF0">
    <property type="entry name" value="METHENYLTETRAHYDROFOLATE SYNTHASE DOMAIN-CONTAINING PROTEIN"/>
    <property type="match status" value="1"/>
</dbReference>
<dbReference type="Pfam" id="PF01812">
    <property type="entry name" value="5-FTHF_cyc-lig"/>
    <property type="match status" value="1"/>
</dbReference>
<dbReference type="AlphaFoldDB" id="A0A5N5D2F7"/>
<dbReference type="PANTHER" id="PTHR13017">
    <property type="entry name" value="5-FORMYLTETRAHYDROFOLATE CYCLO-LIGASE-RELATED"/>
    <property type="match status" value="1"/>
</dbReference>
<dbReference type="InterPro" id="IPR037171">
    <property type="entry name" value="NagB/RpiA_transferase-like"/>
</dbReference>